<keyword evidence="10" id="KW-1133">Transmembrane helix</keyword>
<evidence type="ECO:0000256" key="7">
    <source>
        <dbReference type="ARBA" id="ARBA00035685"/>
    </source>
</evidence>
<keyword evidence="5 10" id="KW-0472">Membrane</keyword>
<dbReference type="SUPFAM" id="SSF69593">
    <property type="entry name" value="Glycerol-3-phosphate (1)-acyltransferase"/>
    <property type="match status" value="1"/>
</dbReference>
<keyword evidence="10" id="KW-0812">Transmembrane</keyword>
<keyword evidence="4" id="KW-0256">Endoplasmic reticulum</keyword>
<dbReference type="eggNOG" id="KOG2898">
    <property type="taxonomic scope" value="Eukaryota"/>
</dbReference>
<evidence type="ECO:0000256" key="5">
    <source>
        <dbReference type="ARBA" id="ARBA00023136"/>
    </source>
</evidence>
<gene>
    <name evidence="12" type="ORF">DAPPUDRAFT_222112</name>
</gene>
<feature type="compositionally biased region" description="Low complexity" evidence="9">
    <location>
        <begin position="307"/>
        <end position="319"/>
    </location>
</feature>
<dbReference type="CDD" id="cd14420">
    <property type="entry name" value="CUE_AUP1"/>
    <property type="match status" value="1"/>
</dbReference>
<evidence type="ECO:0000313" key="12">
    <source>
        <dbReference type="EMBL" id="EFX86112.1"/>
    </source>
</evidence>
<reference evidence="12 13" key="1">
    <citation type="journal article" date="2011" name="Science">
        <title>The ecoresponsive genome of Daphnia pulex.</title>
        <authorList>
            <person name="Colbourne J.K."/>
            <person name="Pfrender M.E."/>
            <person name="Gilbert D."/>
            <person name="Thomas W.K."/>
            <person name="Tucker A."/>
            <person name="Oakley T.H."/>
            <person name="Tokishita S."/>
            <person name="Aerts A."/>
            <person name="Arnold G.J."/>
            <person name="Basu M.K."/>
            <person name="Bauer D.J."/>
            <person name="Caceres C.E."/>
            <person name="Carmel L."/>
            <person name="Casola C."/>
            <person name="Choi J.H."/>
            <person name="Detter J.C."/>
            <person name="Dong Q."/>
            <person name="Dusheyko S."/>
            <person name="Eads B.D."/>
            <person name="Frohlich T."/>
            <person name="Geiler-Samerotte K.A."/>
            <person name="Gerlach D."/>
            <person name="Hatcher P."/>
            <person name="Jogdeo S."/>
            <person name="Krijgsveld J."/>
            <person name="Kriventseva E.V."/>
            <person name="Kultz D."/>
            <person name="Laforsch C."/>
            <person name="Lindquist E."/>
            <person name="Lopez J."/>
            <person name="Manak J.R."/>
            <person name="Muller J."/>
            <person name="Pangilinan J."/>
            <person name="Patwardhan R.P."/>
            <person name="Pitluck S."/>
            <person name="Pritham E.J."/>
            <person name="Rechtsteiner A."/>
            <person name="Rho M."/>
            <person name="Rogozin I.B."/>
            <person name="Sakarya O."/>
            <person name="Salamov A."/>
            <person name="Schaack S."/>
            <person name="Shapiro H."/>
            <person name="Shiga Y."/>
            <person name="Skalitzky C."/>
            <person name="Smith Z."/>
            <person name="Souvorov A."/>
            <person name="Sung W."/>
            <person name="Tang Z."/>
            <person name="Tsuchiya D."/>
            <person name="Tu H."/>
            <person name="Vos H."/>
            <person name="Wang M."/>
            <person name="Wolf Y.I."/>
            <person name="Yamagata H."/>
            <person name="Yamada T."/>
            <person name="Ye Y."/>
            <person name="Shaw J.R."/>
            <person name="Andrews J."/>
            <person name="Crease T.J."/>
            <person name="Tang H."/>
            <person name="Lucas S.M."/>
            <person name="Robertson H.M."/>
            <person name="Bork P."/>
            <person name="Koonin E.V."/>
            <person name="Zdobnov E.M."/>
            <person name="Grigoriev I.V."/>
            <person name="Lynch M."/>
            <person name="Boore J.L."/>
        </authorList>
    </citation>
    <scope>NUCLEOTIDE SEQUENCE [LARGE SCALE GENOMIC DNA]</scope>
</reference>
<dbReference type="Pfam" id="PF02845">
    <property type="entry name" value="CUE"/>
    <property type="match status" value="1"/>
</dbReference>
<dbReference type="AlphaFoldDB" id="E9G2W1"/>
<evidence type="ECO:0000256" key="6">
    <source>
        <dbReference type="ARBA" id="ARBA00035634"/>
    </source>
</evidence>
<dbReference type="SMART" id="SM00546">
    <property type="entry name" value="CUE"/>
    <property type="match status" value="1"/>
</dbReference>
<protein>
    <recommendedName>
        <fullName evidence="7">Lipid droplet-regulating VLDL assembly factor AUP1</fullName>
    </recommendedName>
    <alternativeName>
        <fullName evidence="8">Ancient ubiquitous protein 1</fullName>
    </alternativeName>
</protein>
<accession>E9G2W1</accession>
<dbReference type="InParanoid" id="E9G2W1"/>
<dbReference type="STRING" id="6669.E9G2W1"/>
<comment type="similarity">
    <text evidence="6">Belongs to the AUP1 family.</text>
</comment>
<dbReference type="HOGENOM" id="CLU_045696_0_0_1"/>
<dbReference type="OrthoDB" id="1854593at2759"/>
<dbReference type="EMBL" id="GL732530">
    <property type="protein sequence ID" value="EFX86112.1"/>
    <property type="molecule type" value="Genomic_DNA"/>
</dbReference>
<dbReference type="Gene3D" id="1.10.8.10">
    <property type="entry name" value="DNA helicase RuvA subunit, C-terminal domain"/>
    <property type="match status" value="1"/>
</dbReference>
<keyword evidence="13" id="KW-1185">Reference proteome</keyword>
<dbReference type="KEGG" id="dpx:DAPPUDRAFT_222112"/>
<dbReference type="GO" id="GO:0036503">
    <property type="term" value="P:ERAD pathway"/>
    <property type="evidence" value="ECO:0000318"/>
    <property type="project" value="GO_Central"/>
</dbReference>
<sequence length="377" mass="42683">MASPNLEELFEDSRITQWDWTLLLLVFYTPLGLLLLVMRIFALIQFYLMFLYMPYQPIKRYLLRVCGFMLGVFVNEKYSNKAVVQENAVWVANHCSPFDSIVLQVIADKKGVITTFPEEETTTAKSGLLKFQLGSFEQHKRNNPSLPVQPLSLRISRPFPSFAITVLDSQSWTDVFFLLFSPCTIFNIKFLEPTQCREDEELEAYVNRIESTVSQDLGVTVTSFTAKDKAELIKRKRFEAQPPRPVQRPNNRWQVMASQVKEVLPHVPMAVILSDLSRTNSVDATVANLVEGVVPFIPEPVVTRVESAPSGPSSQAGPSNFKPLGASSQLQQVAASSFSKLVHERGLSLQERKQRLLRQAQLRYCERHGLQISGINC</sequence>
<dbReference type="PANTHER" id="PTHR15486:SF96">
    <property type="entry name" value="LIPID DROPLET-REGULATING VLDL ASSEMBLY FACTOR AUP1"/>
    <property type="match status" value="1"/>
</dbReference>
<evidence type="ECO:0000259" key="11">
    <source>
        <dbReference type="PROSITE" id="PS51140"/>
    </source>
</evidence>
<dbReference type="OMA" id="KWAMIEA"/>
<dbReference type="GO" id="GO:0043130">
    <property type="term" value="F:ubiquitin binding"/>
    <property type="evidence" value="ECO:0007669"/>
    <property type="project" value="InterPro"/>
</dbReference>
<proteinExistence type="inferred from homology"/>
<keyword evidence="3" id="KW-0551">Lipid droplet</keyword>
<evidence type="ECO:0000313" key="13">
    <source>
        <dbReference type="Proteomes" id="UP000000305"/>
    </source>
</evidence>
<dbReference type="PANTHER" id="PTHR15486">
    <property type="entry name" value="ANCIENT UBIQUITOUS PROTEIN"/>
    <property type="match status" value="1"/>
</dbReference>
<evidence type="ECO:0000256" key="2">
    <source>
        <dbReference type="ARBA" id="ARBA00004502"/>
    </source>
</evidence>
<dbReference type="Proteomes" id="UP000000305">
    <property type="component" value="Unassembled WGS sequence"/>
</dbReference>
<evidence type="ECO:0000256" key="1">
    <source>
        <dbReference type="ARBA" id="ARBA00004406"/>
    </source>
</evidence>
<dbReference type="GO" id="GO:0005811">
    <property type="term" value="C:lipid droplet"/>
    <property type="evidence" value="ECO:0007669"/>
    <property type="project" value="UniProtKB-SubCell"/>
</dbReference>
<organism evidence="12 13">
    <name type="scientific">Daphnia pulex</name>
    <name type="common">Water flea</name>
    <dbReference type="NCBI Taxonomy" id="6669"/>
    <lineage>
        <taxon>Eukaryota</taxon>
        <taxon>Metazoa</taxon>
        <taxon>Ecdysozoa</taxon>
        <taxon>Arthropoda</taxon>
        <taxon>Crustacea</taxon>
        <taxon>Branchiopoda</taxon>
        <taxon>Diplostraca</taxon>
        <taxon>Cladocera</taxon>
        <taxon>Anomopoda</taxon>
        <taxon>Daphniidae</taxon>
        <taxon>Daphnia</taxon>
    </lineage>
</organism>
<evidence type="ECO:0000256" key="9">
    <source>
        <dbReference type="SAM" id="MobiDB-lite"/>
    </source>
</evidence>
<evidence type="ECO:0000256" key="4">
    <source>
        <dbReference type="ARBA" id="ARBA00022824"/>
    </source>
</evidence>
<comment type="subcellular location">
    <subcellularLocation>
        <location evidence="1">Endoplasmic reticulum membrane</location>
        <topology evidence="1">Peripheral membrane protein</topology>
    </subcellularLocation>
    <subcellularLocation>
        <location evidence="2">Lipid droplet</location>
    </subcellularLocation>
</comment>
<dbReference type="PROSITE" id="PS51140">
    <property type="entry name" value="CUE"/>
    <property type="match status" value="1"/>
</dbReference>
<evidence type="ECO:0000256" key="10">
    <source>
        <dbReference type="SAM" id="Phobius"/>
    </source>
</evidence>
<feature type="region of interest" description="Disordered" evidence="9">
    <location>
        <begin position="305"/>
        <end position="324"/>
    </location>
</feature>
<dbReference type="InterPro" id="IPR048056">
    <property type="entry name" value="AUP1_CUE"/>
</dbReference>
<dbReference type="PhylomeDB" id="E9G2W1"/>
<dbReference type="InterPro" id="IPR003892">
    <property type="entry name" value="CUE"/>
</dbReference>
<feature type="transmembrane region" description="Helical" evidence="10">
    <location>
        <begin position="20"/>
        <end position="49"/>
    </location>
</feature>
<evidence type="ECO:0000256" key="3">
    <source>
        <dbReference type="ARBA" id="ARBA00022677"/>
    </source>
</evidence>
<feature type="domain" description="CUE" evidence="11">
    <location>
        <begin position="252"/>
        <end position="294"/>
    </location>
</feature>
<evidence type="ECO:0000256" key="8">
    <source>
        <dbReference type="ARBA" id="ARBA00035713"/>
    </source>
</evidence>
<name>E9G2W1_DAPPU</name>
<dbReference type="GO" id="GO:0005789">
    <property type="term" value="C:endoplasmic reticulum membrane"/>
    <property type="evidence" value="ECO:0000318"/>
    <property type="project" value="GO_Central"/>
</dbReference>